<dbReference type="GO" id="GO:0003676">
    <property type="term" value="F:nucleic acid binding"/>
    <property type="evidence" value="ECO:0007669"/>
    <property type="project" value="InterPro"/>
</dbReference>
<dbReference type="SUPFAM" id="SSF53098">
    <property type="entry name" value="Ribonuclease H-like"/>
    <property type="match status" value="1"/>
</dbReference>
<proteinExistence type="predicted"/>
<dbReference type="OrthoDB" id="6511177at2759"/>
<name>A0A9J6GQ07_HAELO</name>
<dbReference type="Proteomes" id="UP000821853">
    <property type="component" value="Unassembled WGS sequence"/>
</dbReference>
<evidence type="ECO:0000313" key="1">
    <source>
        <dbReference type="EMBL" id="KAH9376679.1"/>
    </source>
</evidence>
<dbReference type="InterPro" id="IPR036397">
    <property type="entry name" value="RNaseH_sf"/>
</dbReference>
<dbReference type="OMA" id="GAQIIWL"/>
<sequence>MPIPARQEIRVLGVHFSNMAHNTTAVSRLIAAANQVARMIKRVTSKNHGMKETETTKLVQAFVVSRYTYVAPFLNLKPREEDRLDRALRKCVKLSLGLPVSTSNERLMALGVHNTTKELIDAQRIAQQVRLTRTKTGRTILNRLDITPPTMVRDRFDIPREIRERIHIDPLPRHMHPEHDQVRRTLRAQYLSKTWDSHPATIYVDGAGPTNGVTTAAACSSSGNPIAMASIKTTDPTRAEEVAIALAISAHPRAIILTDSQEACRNFLRGRICRQALRIITNQPPEGAQIIWLPGYQGQTGGNVAAHALARDSLFRAFTPAGCPPGKGASRSPSPPSLRTAYREILLEQRLGRRRFPAPHPSLTRLEEVLLRQLHTNTLPIPATLHKYYPDIYPTPQCPHCDQTGDLLHTMWHCTQNPNMKNITPNNRSTTQWEATLLNPHPACQKWLADRAERATRRPLAAPD</sequence>
<dbReference type="Gene3D" id="3.30.420.10">
    <property type="entry name" value="Ribonuclease H-like superfamily/Ribonuclease H"/>
    <property type="match status" value="1"/>
</dbReference>
<dbReference type="VEuPathDB" id="VectorBase:HLOH_053726"/>
<comment type="caution">
    <text evidence="1">The sequence shown here is derived from an EMBL/GenBank/DDBJ whole genome shotgun (WGS) entry which is preliminary data.</text>
</comment>
<protein>
    <recommendedName>
        <fullName evidence="3">Tick transposon</fullName>
    </recommendedName>
</protein>
<evidence type="ECO:0008006" key="3">
    <source>
        <dbReference type="Google" id="ProtNLM"/>
    </source>
</evidence>
<dbReference type="EMBL" id="JABSTR010000008">
    <property type="protein sequence ID" value="KAH9376679.1"/>
    <property type="molecule type" value="Genomic_DNA"/>
</dbReference>
<dbReference type="AlphaFoldDB" id="A0A9J6GQ07"/>
<organism evidence="1 2">
    <name type="scientific">Haemaphysalis longicornis</name>
    <name type="common">Bush tick</name>
    <dbReference type="NCBI Taxonomy" id="44386"/>
    <lineage>
        <taxon>Eukaryota</taxon>
        <taxon>Metazoa</taxon>
        <taxon>Ecdysozoa</taxon>
        <taxon>Arthropoda</taxon>
        <taxon>Chelicerata</taxon>
        <taxon>Arachnida</taxon>
        <taxon>Acari</taxon>
        <taxon>Parasitiformes</taxon>
        <taxon>Ixodida</taxon>
        <taxon>Ixodoidea</taxon>
        <taxon>Ixodidae</taxon>
        <taxon>Haemaphysalinae</taxon>
        <taxon>Haemaphysalis</taxon>
    </lineage>
</organism>
<keyword evidence="2" id="KW-1185">Reference proteome</keyword>
<reference evidence="1 2" key="1">
    <citation type="journal article" date="2020" name="Cell">
        <title>Large-Scale Comparative Analyses of Tick Genomes Elucidate Their Genetic Diversity and Vector Capacities.</title>
        <authorList>
            <consortium name="Tick Genome and Microbiome Consortium (TIGMIC)"/>
            <person name="Jia N."/>
            <person name="Wang J."/>
            <person name="Shi W."/>
            <person name="Du L."/>
            <person name="Sun Y."/>
            <person name="Zhan W."/>
            <person name="Jiang J.F."/>
            <person name="Wang Q."/>
            <person name="Zhang B."/>
            <person name="Ji P."/>
            <person name="Bell-Sakyi L."/>
            <person name="Cui X.M."/>
            <person name="Yuan T.T."/>
            <person name="Jiang B.G."/>
            <person name="Yang W.F."/>
            <person name="Lam T.T."/>
            <person name="Chang Q.C."/>
            <person name="Ding S.J."/>
            <person name="Wang X.J."/>
            <person name="Zhu J.G."/>
            <person name="Ruan X.D."/>
            <person name="Zhao L."/>
            <person name="Wei J.T."/>
            <person name="Ye R.Z."/>
            <person name="Que T.C."/>
            <person name="Du C.H."/>
            <person name="Zhou Y.H."/>
            <person name="Cheng J.X."/>
            <person name="Dai P.F."/>
            <person name="Guo W.B."/>
            <person name="Han X.H."/>
            <person name="Huang E.J."/>
            <person name="Li L.F."/>
            <person name="Wei W."/>
            <person name="Gao Y.C."/>
            <person name="Liu J.Z."/>
            <person name="Shao H.Z."/>
            <person name="Wang X."/>
            <person name="Wang C.C."/>
            <person name="Yang T.C."/>
            <person name="Huo Q.B."/>
            <person name="Li W."/>
            <person name="Chen H.Y."/>
            <person name="Chen S.E."/>
            <person name="Zhou L.G."/>
            <person name="Ni X.B."/>
            <person name="Tian J.H."/>
            <person name="Sheng Y."/>
            <person name="Liu T."/>
            <person name="Pan Y.S."/>
            <person name="Xia L.Y."/>
            <person name="Li J."/>
            <person name="Zhao F."/>
            <person name="Cao W.C."/>
        </authorList>
    </citation>
    <scope>NUCLEOTIDE SEQUENCE [LARGE SCALE GENOMIC DNA]</scope>
    <source>
        <strain evidence="1">HaeL-2018</strain>
    </source>
</reference>
<evidence type="ECO:0000313" key="2">
    <source>
        <dbReference type="Proteomes" id="UP000821853"/>
    </source>
</evidence>
<gene>
    <name evidence="1" type="ORF">HPB48_005890</name>
</gene>
<dbReference type="InterPro" id="IPR012337">
    <property type="entry name" value="RNaseH-like_sf"/>
</dbReference>
<accession>A0A9J6GQ07</accession>